<evidence type="ECO:0000256" key="7">
    <source>
        <dbReference type="HAMAP-Rule" id="MF_01322"/>
    </source>
</evidence>
<dbReference type="InterPro" id="IPR042102">
    <property type="entry name" value="RNA_pol_Rpb1_3_sf"/>
</dbReference>
<feature type="binding site" evidence="7">
    <location>
        <position position="71"/>
    </location>
    <ligand>
        <name>Zn(2+)</name>
        <dbReference type="ChEBI" id="CHEBI:29105"/>
        <label>1</label>
    </ligand>
</feature>
<dbReference type="PANTHER" id="PTHR19376">
    <property type="entry name" value="DNA-DIRECTED RNA POLYMERASE"/>
    <property type="match status" value="1"/>
</dbReference>
<evidence type="ECO:0000259" key="9">
    <source>
        <dbReference type="SMART" id="SM00663"/>
    </source>
</evidence>
<organism evidence="10 11">
    <name type="scientific">Candidatus Vogelbacteria bacterium CG10_big_fil_rev_8_21_14_0_10_51_16</name>
    <dbReference type="NCBI Taxonomy" id="1975045"/>
    <lineage>
        <taxon>Bacteria</taxon>
        <taxon>Candidatus Vogeliibacteriota</taxon>
    </lineage>
</organism>
<protein>
    <recommendedName>
        <fullName evidence="7">DNA-directed RNA polymerase subunit beta'</fullName>
        <shortName evidence="7">RNAP subunit beta'</shortName>
        <ecNumber evidence="7">2.7.7.6</ecNumber>
    </recommendedName>
    <alternativeName>
        <fullName evidence="7">RNA polymerase subunit beta'</fullName>
    </alternativeName>
    <alternativeName>
        <fullName evidence="7">Transcriptase subunit beta'</fullName>
    </alternativeName>
</protein>
<feature type="binding site" evidence="7">
    <location>
        <position position="84"/>
    </location>
    <ligand>
        <name>Zn(2+)</name>
        <dbReference type="ChEBI" id="CHEBI:29105"/>
        <label>1</label>
    </ligand>
</feature>
<dbReference type="NCBIfam" id="TIGR02386">
    <property type="entry name" value="rpoC_TIGR"/>
    <property type="match status" value="1"/>
</dbReference>
<dbReference type="InterPro" id="IPR038120">
    <property type="entry name" value="Rpb1_funnel_sf"/>
</dbReference>
<feature type="binding site" evidence="7">
    <location>
        <position position="87"/>
    </location>
    <ligand>
        <name>Zn(2+)</name>
        <dbReference type="ChEBI" id="CHEBI:29105"/>
        <label>1</label>
    </ligand>
</feature>
<comment type="similarity">
    <text evidence="7 8">Belongs to the RNA polymerase beta' chain family.</text>
</comment>
<dbReference type="InterPro" id="IPR045867">
    <property type="entry name" value="DNA-dir_RpoC_beta_prime"/>
</dbReference>
<comment type="cofactor">
    <cofactor evidence="7">
        <name>Zn(2+)</name>
        <dbReference type="ChEBI" id="CHEBI:29105"/>
    </cofactor>
    <text evidence="7">Binds 2 Zn(2+) ions per subunit.</text>
</comment>
<dbReference type="GO" id="GO:0003677">
    <property type="term" value="F:DNA binding"/>
    <property type="evidence" value="ECO:0007669"/>
    <property type="project" value="UniProtKB-UniRule"/>
</dbReference>
<dbReference type="HAMAP" id="MF_01322">
    <property type="entry name" value="RNApol_bact_RpoC"/>
    <property type="match status" value="1"/>
</dbReference>
<feature type="binding site" evidence="7">
    <location>
        <position position="506"/>
    </location>
    <ligand>
        <name>Mg(2+)</name>
        <dbReference type="ChEBI" id="CHEBI:18420"/>
    </ligand>
</feature>
<accession>A0A2H0RGY6</accession>
<dbReference type="InterPro" id="IPR044893">
    <property type="entry name" value="RNA_pol_Rpb1_clamp_domain"/>
</dbReference>
<dbReference type="GO" id="GO:0006351">
    <property type="term" value="P:DNA-templated transcription"/>
    <property type="evidence" value="ECO:0007669"/>
    <property type="project" value="UniProtKB-UniRule"/>
</dbReference>
<dbReference type="Pfam" id="PF04997">
    <property type="entry name" value="RNA_pol_Rpb1_1"/>
    <property type="match status" value="1"/>
</dbReference>
<comment type="cofactor">
    <cofactor evidence="7">
        <name>Mg(2+)</name>
        <dbReference type="ChEBI" id="CHEBI:18420"/>
    </cofactor>
    <text evidence="7">Binds 1 Mg(2+) ion per subunit.</text>
</comment>
<gene>
    <name evidence="7 10" type="primary">rpoC</name>
    <name evidence="10" type="ORF">COV10_00150</name>
</gene>
<dbReference type="SMART" id="SM00663">
    <property type="entry name" value="RPOLA_N"/>
    <property type="match status" value="1"/>
</dbReference>
<dbReference type="Gene3D" id="2.40.50.100">
    <property type="match status" value="1"/>
</dbReference>
<comment type="subunit">
    <text evidence="7">The RNAP catalytic core consists of 2 alpha, 1 beta, 1 beta' and 1 omega subunit. When a sigma factor is associated with the core the holoenzyme is formed, which can initiate transcription.</text>
</comment>
<dbReference type="GO" id="GO:0000287">
    <property type="term" value="F:magnesium ion binding"/>
    <property type="evidence" value="ECO:0007669"/>
    <property type="project" value="UniProtKB-UniRule"/>
</dbReference>
<dbReference type="GO" id="GO:0000428">
    <property type="term" value="C:DNA-directed RNA polymerase complex"/>
    <property type="evidence" value="ECO:0007669"/>
    <property type="project" value="UniProtKB-KW"/>
</dbReference>
<comment type="caution">
    <text evidence="10">The sequence shown here is derived from an EMBL/GenBank/DDBJ whole genome shotgun (WGS) entry which is preliminary data.</text>
</comment>
<dbReference type="PANTHER" id="PTHR19376:SF54">
    <property type="entry name" value="DNA-DIRECTED RNA POLYMERASE SUBUNIT BETA"/>
    <property type="match status" value="1"/>
</dbReference>
<evidence type="ECO:0000256" key="4">
    <source>
        <dbReference type="ARBA" id="ARBA00022723"/>
    </source>
</evidence>
<keyword evidence="2 7" id="KW-0808">Transferase</keyword>
<reference evidence="10 11" key="1">
    <citation type="submission" date="2017-09" db="EMBL/GenBank/DDBJ databases">
        <title>Depth-based differentiation of microbial function through sediment-hosted aquifers and enrichment of novel symbionts in the deep terrestrial subsurface.</title>
        <authorList>
            <person name="Probst A.J."/>
            <person name="Ladd B."/>
            <person name="Jarett J.K."/>
            <person name="Geller-Mcgrath D.E."/>
            <person name="Sieber C.M."/>
            <person name="Emerson J.B."/>
            <person name="Anantharaman K."/>
            <person name="Thomas B.C."/>
            <person name="Malmstrom R."/>
            <person name="Stieglmeier M."/>
            <person name="Klingl A."/>
            <person name="Woyke T."/>
            <person name="Ryan C.M."/>
            <person name="Banfield J.F."/>
        </authorList>
    </citation>
    <scope>NUCLEOTIDE SEQUENCE [LARGE SCALE GENOMIC DNA]</scope>
    <source>
        <strain evidence="10">CG10_big_fil_rev_8_21_14_0_10_51_16</strain>
    </source>
</reference>
<dbReference type="InterPro" id="IPR007066">
    <property type="entry name" value="RNA_pol_Rpb1_3"/>
</dbReference>
<feature type="binding site" evidence="7">
    <location>
        <position position="919"/>
    </location>
    <ligand>
        <name>Zn(2+)</name>
        <dbReference type="ChEBI" id="CHEBI:29105"/>
        <label>2</label>
    </ligand>
</feature>
<dbReference type="EMBL" id="PCYI01000001">
    <property type="protein sequence ID" value="PIR45284.1"/>
    <property type="molecule type" value="Genomic_DNA"/>
</dbReference>
<dbReference type="InterPro" id="IPR000722">
    <property type="entry name" value="RNA_pol_asu"/>
</dbReference>
<dbReference type="CDD" id="cd01609">
    <property type="entry name" value="RNAP_beta'_N"/>
    <property type="match status" value="1"/>
</dbReference>
<dbReference type="Gene3D" id="2.40.40.20">
    <property type="match status" value="1"/>
</dbReference>
<dbReference type="Gene3D" id="1.10.1790.20">
    <property type="match status" value="1"/>
</dbReference>
<feature type="binding site" evidence="7">
    <location>
        <position position="909"/>
    </location>
    <ligand>
        <name>Zn(2+)</name>
        <dbReference type="ChEBI" id="CHEBI:29105"/>
        <label>2</label>
    </ligand>
</feature>
<keyword evidence="1 7" id="KW-0240">DNA-directed RNA polymerase</keyword>
<dbReference type="EC" id="2.7.7.6" evidence="7"/>
<dbReference type="InterPro" id="IPR007080">
    <property type="entry name" value="RNA_pol_Rpb1_1"/>
</dbReference>
<dbReference type="Pfam" id="PF04983">
    <property type="entry name" value="RNA_pol_Rpb1_3"/>
    <property type="match status" value="1"/>
</dbReference>
<dbReference type="Gene3D" id="1.10.274.100">
    <property type="entry name" value="RNA polymerase Rpb1, domain 3"/>
    <property type="match status" value="2"/>
</dbReference>
<comment type="catalytic activity">
    <reaction evidence="6 7 8">
        <text>RNA(n) + a ribonucleoside 5'-triphosphate = RNA(n+1) + diphosphate</text>
        <dbReference type="Rhea" id="RHEA:21248"/>
        <dbReference type="Rhea" id="RHEA-COMP:14527"/>
        <dbReference type="Rhea" id="RHEA-COMP:17342"/>
        <dbReference type="ChEBI" id="CHEBI:33019"/>
        <dbReference type="ChEBI" id="CHEBI:61557"/>
        <dbReference type="ChEBI" id="CHEBI:140395"/>
        <dbReference type="EC" id="2.7.7.6"/>
    </reaction>
</comment>
<dbReference type="GO" id="GO:0003899">
    <property type="term" value="F:DNA-directed RNA polymerase activity"/>
    <property type="evidence" value="ECO:0007669"/>
    <property type="project" value="UniProtKB-UniRule"/>
</dbReference>
<feature type="binding site" evidence="7">
    <location>
        <position position="508"/>
    </location>
    <ligand>
        <name>Mg(2+)</name>
        <dbReference type="ChEBI" id="CHEBI:18420"/>
    </ligand>
</feature>
<evidence type="ECO:0000313" key="11">
    <source>
        <dbReference type="Proteomes" id="UP000228767"/>
    </source>
</evidence>
<dbReference type="InterPro" id="IPR007083">
    <property type="entry name" value="RNA_pol_Rpb1_4"/>
</dbReference>
<evidence type="ECO:0000256" key="3">
    <source>
        <dbReference type="ARBA" id="ARBA00022695"/>
    </source>
</evidence>
<dbReference type="Gene3D" id="4.10.860.120">
    <property type="entry name" value="RNA polymerase II, clamp domain"/>
    <property type="match status" value="1"/>
</dbReference>
<dbReference type="GO" id="GO:0008270">
    <property type="term" value="F:zinc ion binding"/>
    <property type="evidence" value="ECO:0007669"/>
    <property type="project" value="UniProtKB-UniRule"/>
</dbReference>
<feature type="binding site" evidence="7">
    <location>
        <position position="916"/>
    </location>
    <ligand>
        <name>Zn(2+)</name>
        <dbReference type="ChEBI" id="CHEBI:29105"/>
        <label>2</label>
    </ligand>
</feature>
<feature type="binding site" evidence="7">
    <location>
        <position position="837"/>
    </location>
    <ligand>
        <name>Zn(2+)</name>
        <dbReference type="ChEBI" id="CHEBI:29105"/>
        <label>2</label>
    </ligand>
</feature>
<sequence length="1215" mass="134244">MRETTWDATGTPVSNFNAISLKLASPDRIREWSHGEVTKPETINYRTQRSERNGLFCEKIFGPEKDYECYCGKYRRIRYKDIVCEKCGVEVTRSIVRRERMGHIELSSPVAHIWFLRGVPSSKIGLLLDLSMADIEKVIYFAGYIVVKVQEDDKKKLLRELDQEFKSKMKSTTSDEAKEAIKQSLVDVRREIDSIREGMVLDEVQYHKFSLKYGLIFEASIGAEAVYKIFKSMDLDKEEGTIRKSLEEASAGARPKLLKRLQLVQAMRRSGIRPEWMFLTVIPVTPPAIRPMVALDGGRHATSDVNDLYRRVINRNNRLRRLIEINAPDVIQRNEKRILQEAVDALIDNSIRHGSSGGALAQAQRRPLKSLADMLKGKQGRFRQNLLGKRVDYSGRSVIVVGPDLKLHQCGLPKHMALELFRPFVIAKILERELAFNIRGAGKLIEEGAAEVWAILEEVIKNKYVLLNRAPTLHRLGIQAFQPVLIEGNAIRIHPLVCSAFNADFDGDQMAVHVPLGVEAQGEARDLMAANNNLLRPGSGDPIVTPKLDIVLGCYWMTKAIDGELGEGKIFPSINQAITAYDFGAVGFRSKIKVLPGSHAKYDTFEGKVFETTVGRLLFNSILPNDFPYINHEVAGGELSTMIQDLISRYGIEGTPAVLDKIKSFGYKYVTKSGITWGLDDLRSPPEKAALVAVAREEALRVEDNFAEGLISENERYRMSIEIWRGVKDAIEKSLPKTLLANGSIQDMILSGARGSWAQVSQMAGMIGLIVNTRGRTLDFPIIPSYKEGLSPLEYFIITHGSRKGLADTALNTAKSGYLTRRLVDVSQDCIIVEEDCGETVGRVMKKSSLVGIGATLGNAILGRILARDVKDTAGKAVVIKGTLLMKAEVKSIEESGVSEVSVRSPLTCTSIRGICRSCYGLDLGRNRLVNLGEAVGIIAAQSIGEPGTQLTMRTFHQGGISQEAGDITMGLPRVEEIFEKRPPKSPAIVSQSSGEVLEVREDAHERIITVLSDVETTKDAKQASVTYTVPNIRTVLVKPGDRVHKGDLLSDGSANLTELFAYGSKEIAEDYILNEIHKVYSLQGAQVSRKHVEVIVRQMFSRYSVLEPGDTRLVPGEVVSTSRLHQENSRAELAGGVASKSARMIKGITEVALTTQSFLSAASFQNTSRVLIDTAIKGGVDRLVGLKENVIIGRLIPAGTGYKPLIVSTHEEIS</sequence>
<evidence type="ECO:0000256" key="6">
    <source>
        <dbReference type="ARBA" id="ARBA00048552"/>
    </source>
</evidence>
<comment type="function">
    <text evidence="7 8">DNA-dependent RNA polymerase catalyzes the transcription of DNA into RNA using the four ribonucleoside triphosphates as substrates.</text>
</comment>
<dbReference type="Pfam" id="PF05000">
    <property type="entry name" value="RNA_pol_Rpb1_4"/>
    <property type="match status" value="1"/>
</dbReference>
<name>A0A2H0RGY6_9BACT</name>
<feature type="binding site" evidence="7">
    <location>
        <position position="69"/>
    </location>
    <ligand>
        <name>Zn(2+)</name>
        <dbReference type="ChEBI" id="CHEBI:29105"/>
        <label>1</label>
    </ligand>
</feature>
<keyword evidence="7" id="KW-0862">Zinc</keyword>
<evidence type="ECO:0000313" key="10">
    <source>
        <dbReference type="EMBL" id="PIR45284.1"/>
    </source>
</evidence>
<dbReference type="Gene3D" id="1.10.150.390">
    <property type="match status" value="1"/>
</dbReference>
<proteinExistence type="inferred from homology"/>
<dbReference type="Gene3D" id="1.10.40.90">
    <property type="match status" value="1"/>
</dbReference>
<keyword evidence="3 7" id="KW-0548">Nucleotidyltransferase</keyword>
<keyword evidence="5 7" id="KW-0804">Transcription</keyword>
<dbReference type="AlphaFoldDB" id="A0A2H0RGY6"/>
<evidence type="ECO:0000256" key="2">
    <source>
        <dbReference type="ARBA" id="ARBA00022679"/>
    </source>
</evidence>
<dbReference type="InterPro" id="IPR012754">
    <property type="entry name" value="DNA-dir_RpoC_beta_prime_bact"/>
</dbReference>
<dbReference type="Gene3D" id="1.10.132.30">
    <property type="match status" value="1"/>
</dbReference>
<dbReference type="CDD" id="cd02655">
    <property type="entry name" value="RNAP_beta'_C"/>
    <property type="match status" value="1"/>
</dbReference>
<dbReference type="Pfam" id="PF00623">
    <property type="entry name" value="RNA_pol_Rpb1_2"/>
    <property type="match status" value="1"/>
</dbReference>
<dbReference type="Proteomes" id="UP000228767">
    <property type="component" value="Unassembled WGS sequence"/>
</dbReference>
<feature type="binding site" evidence="7">
    <location>
        <position position="504"/>
    </location>
    <ligand>
        <name>Mg(2+)</name>
        <dbReference type="ChEBI" id="CHEBI:18420"/>
    </ligand>
</feature>
<dbReference type="SUPFAM" id="SSF64484">
    <property type="entry name" value="beta and beta-prime subunits of DNA dependent RNA-polymerase"/>
    <property type="match status" value="1"/>
</dbReference>
<keyword evidence="7" id="KW-0460">Magnesium</keyword>
<dbReference type="Pfam" id="PF04998">
    <property type="entry name" value="RNA_pol_Rpb1_5"/>
    <property type="match status" value="1"/>
</dbReference>
<dbReference type="InterPro" id="IPR006592">
    <property type="entry name" value="RNA_pol_N"/>
</dbReference>
<evidence type="ECO:0000256" key="1">
    <source>
        <dbReference type="ARBA" id="ARBA00022478"/>
    </source>
</evidence>
<evidence type="ECO:0000256" key="5">
    <source>
        <dbReference type="ARBA" id="ARBA00023163"/>
    </source>
</evidence>
<feature type="domain" description="RNA polymerase N-terminal" evidence="9">
    <location>
        <begin position="275"/>
        <end position="558"/>
    </location>
</feature>
<dbReference type="InterPro" id="IPR007081">
    <property type="entry name" value="RNA_pol_Rpb1_5"/>
</dbReference>
<keyword evidence="4 7" id="KW-0479">Metal-binding</keyword>
<evidence type="ECO:0000256" key="8">
    <source>
        <dbReference type="RuleBase" id="RU004279"/>
    </source>
</evidence>